<keyword evidence="1" id="KW-0812">Transmembrane</keyword>
<keyword evidence="1" id="KW-0472">Membrane</keyword>
<dbReference type="EMBL" id="JGVR01000060">
    <property type="protein sequence ID" value="KEZ13013.1"/>
    <property type="molecule type" value="Genomic_DNA"/>
</dbReference>
<proteinExistence type="predicted"/>
<dbReference type="Proteomes" id="UP000028534">
    <property type="component" value="Unassembled WGS sequence"/>
</dbReference>
<dbReference type="AlphaFoldDB" id="A0A084E4X1"/>
<evidence type="ECO:0000313" key="3">
    <source>
        <dbReference type="Proteomes" id="UP000028534"/>
    </source>
</evidence>
<dbReference type="PATRIC" id="fig|13690.10.peg.5197"/>
<reference evidence="2 3" key="1">
    <citation type="submission" date="2014-03" db="EMBL/GenBank/DDBJ databases">
        <title>Genome sequence of Sphingobium yanoikuyae B1.</title>
        <authorList>
            <person name="Gan H.M."/>
            <person name="Gan H.Y."/>
            <person name="Savka M.A."/>
        </authorList>
    </citation>
    <scope>NUCLEOTIDE SEQUENCE [LARGE SCALE GENOMIC DNA]</scope>
    <source>
        <strain evidence="2 3">B1</strain>
    </source>
</reference>
<evidence type="ECO:0000313" key="2">
    <source>
        <dbReference type="EMBL" id="KEZ13013.1"/>
    </source>
</evidence>
<evidence type="ECO:0000256" key="1">
    <source>
        <dbReference type="SAM" id="Phobius"/>
    </source>
</evidence>
<dbReference type="RefSeq" id="WP_037522888.1">
    <property type="nucleotide sequence ID" value="NZ_JGVR01000060.1"/>
</dbReference>
<name>A0A084E4X1_SPHYA</name>
<feature type="transmembrane region" description="Helical" evidence="1">
    <location>
        <begin position="46"/>
        <end position="75"/>
    </location>
</feature>
<comment type="caution">
    <text evidence="2">The sequence shown here is derived from an EMBL/GenBank/DDBJ whole genome shotgun (WGS) entry which is preliminary data.</text>
</comment>
<gene>
    <name evidence="2" type="ORF">CP98_05028</name>
</gene>
<protein>
    <submittedName>
        <fullName evidence="2">Uncharacterized protein</fullName>
    </submittedName>
</protein>
<sequence length="82" mass="8168">MKIERDALKEAGTNAAKIGQKIGEKTVDGVKKAWATEMGRTAITGAAAGAAIAAVVPFVTVGAGLLIGGAISVFAKNIKSGQ</sequence>
<keyword evidence="1" id="KW-1133">Transmembrane helix</keyword>
<accession>A0A084E4X1</accession>
<organism evidence="2 3">
    <name type="scientific">Sphingobium yanoikuyae</name>
    <name type="common">Sphingomonas yanoikuyae</name>
    <dbReference type="NCBI Taxonomy" id="13690"/>
    <lineage>
        <taxon>Bacteria</taxon>
        <taxon>Pseudomonadati</taxon>
        <taxon>Pseudomonadota</taxon>
        <taxon>Alphaproteobacteria</taxon>
        <taxon>Sphingomonadales</taxon>
        <taxon>Sphingomonadaceae</taxon>
        <taxon>Sphingobium</taxon>
    </lineage>
</organism>